<dbReference type="InterPro" id="IPR058031">
    <property type="entry name" value="AAA_lid_NorR"/>
</dbReference>
<reference evidence="6 7" key="1">
    <citation type="journal article" date="2013" name="Genome Announc.">
        <title>Draft Genome Sequence of Rhodococcus ruber Strain BKS 20-38.</title>
        <authorList>
            <person name="Bala M."/>
            <person name="Kumar S."/>
            <person name="Raghava G.P."/>
            <person name="Mayilraj S."/>
        </authorList>
    </citation>
    <scope>NUCLEOTIDE SEQUENCE [LARGE SCALE GENOMIC DNA]</scope>
    <source>
        <strain evidence="6 7">BKS 20-38</strain>
    </source>
</reference>
<dbReference type="EMBL" id="AOEX01000060">
    <property type="protein sequence ID" value="EME61287.1"/>
    <property type="molecule type" value="Genomic_DNA"/>
</dbReference>
<keyword evidence="1" id="KW-0547">Nucleotide-binding</keyword>
<dbReference type="PANTHER" id="PTHR32071">
    <property type="entry name" value="TRANSCRIPTIONAL REGULATORY PROTEIN"/>
    <property type="match status" value="1"/>
</dbReference>
<protein>
    <submittedName>
        <fullName evidence="6">Fis family transcriptional regulator</fullName>
    </submittedName>
</protein>
<dbReference type="InterPro" id="IPR002197">
    <property type="entry name" value="HTH_Fis"/>
</dbReference>
<evidence type="ECO:0000256" key="4">
    <source>
        <dbReference type="ARBA" id="ARBA00023163"/>
    </source>
</evidence>
<dbReference type="InterPro" id="IPR009057">
    <property type="entry name" value="Homeodomain-like_sf"/>
</dbReference>
<organism evidence="6 7">
    <name type="scientific">Rhodococcus ruber BKS 20-38</name>
    <dbReference type="NCBI Taxonomy" id="1278076"/>
    <lineage>
        <taxon>Bacteria</taxon>
        <taxon>Bacillati</taxon>
        <taxon>Actinomycetota</taxon>
        <taxon>Actinomycetes</taxon>
        <taxon>Mycobacteriales</taxon>
        <taxon>Nocardiaceae</taxon>
        <taxon>Rhodococcus</taxon>
    </lineage>
</organism>
<keyword evidence="4" id="KW-0804">Transcription</keyword>
<dbReference type="InterPro" id="IPR029016">
    <property type="entry name" value="GAF-like_dom_sf"/>
</dbReference>
<gene>
    <name evidence="6" type="ORF">G352_19051</name>
</gene>
<evidence type="ECO:0000256" key="2">
    <source>
        <dbReference type="ARBA" id="ARBA00022840"/>
    </source>
</evidence>
<evidence type="ECO:0000259" key="5">
    <source>
        <dbReference type="PROSITE" id="PS50045"/>
    </source>
</evidence>
<name>M2Z1Z4_9NOCA</name>
<keyword evidence="3" id="KW-0805">Transcription regulation</keyword>
<dbReference type="AlphaFoldDB" id="M2Z1Z4"/>
<dbReference type="Proteomes" id="UP000011731">
    <property type="component" value="Unassembled WGS sequence"/>
</dbReference>
<feature type="domain" description="Sigma-54 factor interaction" evidence="5">
    <location>
        <begin position="313"/>
        <end position="461"/>
    </location>
</feature>
<evidence type="ECO:0000256" key="3">
    <source>
        <dbReference type="ARBA" id="ARBA00023015"/>
    </source>
</evidence>
<dbReference type="Pfam" id="PF02954">
    <property type="entry name" value="HTH_8"/>
    <property type="match status" value="1"/>
</dbReference>
<keyword evidence="2" id="KW-0067">ATP-binding</keyword>
<dbReference type="Pfam" id="PF25601">
    <property type="entry name" value="AAA_lid_14"/>
    <property type="match status" value="1"/>
</dbReference>
<evidence type="ECO:0000256" key="1">
    <source>
        <dbReference type="ARBA" id="ARBA00022741"/>
    </source>
</evidence>
<dbReference type="PANTHER" id="PTHR32071:SF122">
    <property type="entry name" value="SIGMA FACTOR"/>
    <property type="match status" value="1"/>
</dbReference>
<evidence type="ECO:0000313" key="7">
    <source>
        <dbReference type="Proteomes" id="UP000011731"/>
    </source>
</evidence>
<dbReference type="Gene3D" id="3.40.50.300">
    <property type="entry name" value="P-loop containing nucleotide triphosphate hydrolases"/>
    <property type="match status" value="1"/>
</dbReference>
<dbReference type="Gene3D" id="3.30.450.40">
    <property type="match status" value="1"/>
</dbReference>
<proteinExistence type="predicted"/>
<dbReference type="Gene3D" id="1.10.8.60">
    <property type="match status" value="1"/>
</dbReference>
<accession>M2Z1Z4</accession>
<dbReference type="GO" id="GO:0006355">
    <property type="term" value="P:regulation of DNA-templated transcription"/>
    <property type="evidence" value="ECO:0007669"/>
    <property type="project" value="InterPro"/>
</dbReference>
<dbReference type="PATRIC" id="fig|1278076.4.peg.3921"/>
<dbReference type="GO" id="GO:0043565">
    <property type="term" value="F:sequence-specific DNA binding"/>
    <property type="evidence" value="ECO:0007669"/>
    <property type="project" value="InterPro"/>
</dbReference>
<dbReference type="SUPFAM" id="SSF46689">
    <property type="entry name" value="Homeodomain-like"/>
    <property type="match status" value="1"/>
</dbReference>
<dbReference type="SUPFAM" id="SSF52540">
    <property type="entry name" value="P-loop containing nucleoside triphosphate hydrolases"/>
    <property type="match status" value="1"/>
</dbReference>
<dbReference type="PROSITE" id="PS50045">
    <property type="entry name" value="SIGMA54_INTERACT_4"/>
    <property type="match status" value="1"/>
</dbReference>
<keyword evidence="7" id="KW-1185">Reference proteome</keyword>
<dbReference type="PRINTS" id="PR01590">
    <property type="entry name" value="HTHFIS"/>
</dbReference>
<dbReference type="InterPro" id="IPR002078">
    <property type="entry name" value="Sigma_54_int"/>
</dbReference>
<evidence type="ECO:0000313" key="6">
    <source>
        <dbReference type="EMBL" id="EME61287.1"/>
    </source>
</evidence>
<comment type="caution">
    <text evidence="6">The sequence shown here is derived from an EMBL/GenBank/DDBJ whole genome shotgun (WGS) entry which is preliminary data.</text>
</comment>
<dbReference type="InterPro" id="IPR027417">
    <property type="entry name" value="P-loop_NTPase"/>
</dbReference>
<dbReference type="GO" id="GO:0005524">
    <property type="term" value="F:ATP binding"/>
    <property type="evidence" value="ECO:0007669"/>
    <property type="project" value="UniProtKB-KW"/>
</dbReference>
<dbReference type="Gene3D" id="1.10.10.60">
    <property type="entry name" value="Homeodomain-like"/>
    <property type="match status" value="1"/>
</dbReference>
<sequence>MCGLRPTSRPAFCPGPIDEAANGSLLRAAEPVLSEVTEQIRGTDTVVLLADRDCTVIRLVGKDMLVKAAVEQVGFDVGVCLGEDVAGTNAIGTAAETRGGIFVDGAEHYLDVFKQLSGYAQPIVHPATQRVEGLLGIVGPTETTSALFKSFVQRVVDSIERRLLDSSYESEGRLVAAFQSATRRVGGAVCILGEDFVLSNAAAHDLLDIAGVPELRHLAAGVRADEPLRTTMQIDNNREIAVTVTRIVGAGALYSLEPLWVRSNPVPRRSPSVASSRYVWGPRLKVLRDAKGSVSVTGEAGTGRTVGVRALAASHPYAVLDAADLPLEGESRWAKKLVELSTTFDGVLIVENVELLPPRQRALLARVLAEPHPRPRLVVTSLSGPDSTGLEPILARCTHHAELPPLRERIGDFPALVAALTYEITGHHRITFTASALKALSTQPWPGNLTELRTVLARALDGRTAGAVTAADLPETHRESVHSALLGLDRAERQAIVEALRAACGNKVHAAEALGISRTTLYRRMRILNVPG</sequence>